<dbReference type="GO" id="GO:0042058">
    <property type="term" value="P:regulation of epidermal growth factor receptor signaling pathway"/>
    <property type="evidence" value="ECO:0007669"/>
    <property type="project" value="TreeGrafter"/>
</dbReference>
<comment type="similarity">
    <text evidence="3">Belongs to the MVB12 family.</text>
</comment>
<dbReference type="Pfam" id="PF10240">
    <property type="entry name" value="DUF2464"/>
    <property type="match status" value="1"/>
</dbReference>
<gene>
    <name evidence="11" type="ORF">CALMAC_LOCUS2462</name>
</gene>
<feature type="region of interest" description="Disordered" evidence="9">
    <location>
        <begin position="207"/>
        <end position="241"/>
    </location>
</feature>
<reference evidence="11 12" key="1">
    <citation type="submission" date="2019-01" db="EMBL/GenBank/DDBJ databases">
        <authorList>
            <person name="Sayadi A."/>
        </authorList>
    </citation>
    <scope>NUCLEOTIDE SEQUENCE [LARGE SCALE GENOMIC DNA]</scope>
</reference>
<dbReference type="AlphaFoldDB" id="A0A653BNB6"/>
<evidence type="ECO:0000256" key="6">
    <source>
        <dbReference type="ARBA" id="ARBA00022927"/>
    </source>
</evidence>
<dbReference type="GO" id="GO:0032510">
    <property type="term" value="P:endosome to lysosome transport via multivesicular body sorting pathway"/>
    <property type="evidence" value="ECO:0007669"/>
    <property type="project" value="TreeGrafter"/>
</dbReference>
<proteinExistence type="inferred from homology"/>
<dbReference type="InterPro" id="IPR040335">
    <property type="entry name" value="MVB12A"/>
</dbReference>
<dbReference type="GO" id="GO:0005829">
    <property type="term" value="C:cytosol"/>
    <property type="evidence" value="ECO:0007669"/>
    <property type="project" value="TreeGrafter"/>
</dbReference>
<sequence>MLKTSVQHKILNYLPDDRPVTAIQVIENLDKCPKGFFAISKTYDQDSDADLRESSIFKSSTARYLCLSKTEGLPNFVVQELLVLTDKANPPKGFSLLSRTADSEQKAWRKKQLCYRLVNKKDIRTAITDIIICSRLKKAPSGFSFAGELNGVTICYKMGNVQDTQANGNQPVPPDRPPKPAPTSPGSGVYPSLMGDSDHDYEILRPGVAPYPVGPGGGGVSPAAPSRPAPKPPANGGSVTLHHQMSQSYPHAMDGVPFQVNPRFLPQGGSAGAGKGVQKKNCFKLNRDTINVDQHTKNDLIDSKTQEFFILTAFFLSSPTHEPKYTENTTKQFTDACKLIQYPKKKHKNTKK</sequence>
<evidence type="ECO:0000256" key="8">
    <source>
        <dbReference type="ARBA" id="ARBA00053101"/>
    </source>
</evidence>
<keyword evidence="12" id="KW-1185">Reference proteome</keyword>
<comment type="function">
    <text evidence="8">Component of the ESCRT-I complex, a regulator of vesicular trafficking process. Required for the sorting of endocytic ubiquitinated cargos into multivesicular bodies.</text>
</comment>
<evidence type="ECO:0000256" key="3">
    <source>
        <dbReference type="ARBA" id="ARBA00010432"/>
    </source>
</evidence>
<comment type="subcellular location">
    <subcellularLocation>
        <location evidence="2">Endosome membrane</location>
        <topology evidence="2">Peripheral membrane protein</topology>
    </subcellularLocation>
    <subcellularLocation>
        <location evidence="1">Late endosome membrane</location>
    </subcellularLocation>
</comment>
<evidence type="ECO:0000259" key="10">
    <source>
        <dbReference type="PROSITE" id="PS51498"/>
    </source>
</evidence>
<dbReference type="Gene3D" id="2.100.10.50">
    <property type="match status" value="1"/>
</dbReference>
<evidence type="ECO:0000256" key="7">
    <source>
        <dbReference type="ARBA" id="ARBA00023136"/>
    </source>
</evidence>
<feature type="region of interest" description="Disordered" evidence="9">
    <location>
        <begin position="165"/>
        <end position="195"/>
    </location>
</feature>
<dbReference type="PROSITE" id="PS51498">
    <property type="entry name" value="MABP"/>
    <property type="match status" value="1"/>
</dbReference>
<evidence type="ECO:0000256" key="9">
    <source>
        <dbReference type="SAM" id="MobiDB-lite"/>
    </source>
</evidence>
<keyword evidence="5" id="KW-0967">Endosome</keyword>
<dbReference type="InterPro" id="IPR018798">
    <property type="entry name" value="MVB12A/B"/>
</dbReference>
<dbReference type="Proteomes" id="UP000410492">
    <property type="component" value="Unassembled WGS sequence"/>
</dbReference>
<organism evidence="11 12">
    <name type="scientific">Callosobruchus maculatus</name>
    <name type="common">Southern cowpea weevil</name>
    <name type="synonym">Pulse bruchid</name>
    <dbReference type="NCBI Taxonomy" id="64391"/>
    <lineage>
        <taxon>Eukaryota</taxon>
        <taxon>Metazoa</taxon>
        <taxon>Ecdysozoa</taxon>
        <taxon>Arthropoda</taxon>
        <taxon>Hexapoda</taxon>
        <taxon>Insecta</taxon>
        <taxon>Pterygota</taxon>
        <taxon>Neoptera</taxon>
        <taxon>Endopterygota</taxon>
        <taxon>Coleoptera</taxon>
        <taxon>Polyphaga</taxon>
        <taxon>Cucujiformia</taxon>
        <taxon>Chrysomeloidea</taxon>
        <taxon>Chrysomelidae</taxon>
        <taxon>Bruchinae</taxon>
        <taxon>Bruchini</taxon>
        <taxon>Callosobruchus</taxon>
    </lineage>
</organism>
<evidence type="ECO:0000256" key="2">
    <source>
        <dbReference type="ARBA" id="ARBA00004481"/>
    </source>
</evidence>
<evidence type="ECO:0000313" key="12">
    <source>
        <dbReference type="Proteomes" id="UP000410492"/>
    </source>
</evidence>
<accession>A0A653BNB6</accession>
<evidence type="ECO:0000256" key="1">
    <source>
        <dbReference type="ARBA" id="ARBA00004414"/>
    </source>
</evidence>
<keyword evidence="6" id="KW-0653">Protein transport</keyword>
<dbReference type="InterPro" id="IPR023341">
    <property type="entry name" value="MABP"/>
</dbReference>
<dbReference type="GO" id="GO:0000813">
    <property type="term" value="C:ESCRT I complex"/>
    <property type="evidence" value="ECO:0007669"/>
    <property type="project" value="InterPro"/>
</dbReference>
<dbReference type="GO" id="GO:0019075">
    <property type="term" value="P:virus maturation"/>
    <property type="evidence" value="ECO:0007669"/>
    <property type="project" value="TreeGrafter"/>
</dbReference>
<dbReference type="OrthoDB" id="6021306at2759"/>
<feature type="domain" description="MABP" evidence="10">
    <location>
        <begin position="17"/>
        <end position="160"/>
    </location>
</feature>
<feature type="compositionally biased region" description="Pro residues" evidence="9">
    <location>
        <begin position="171"/>
        <end position="183"/>
    </location>
</feature>
<dbReference type="PANTHER" id="PTHR31612">
    <property type="entry name" value="MULTIVESICULAR BODY SUBUNIT 12A"/>
    <property type="match status" value="1"/>
</dbReference>
<evidence type="ECO:0000313" key="11">
    <source>
        <dbReference type="EMBL" id="VEN37098.1"/>
    </source>
</evidence>
<keyword evidence="4" id="KW-0813">Transport</keyword>
<dbReference type="GO" id="GO:0032801">
    <property type="term" value="P:receptor catabolic process"/>
    <property type="evidence" value="ECO:0007669"/>
    <property type="project" value="TreeGrafter"/>
</dbReference>
<dbReference type="FunFam" id="2.100.10.50:FF:000002">
    <property type="entry name" value="Multivesicular body subunit 12B"/>
    <property type="match status" value="1"/>
</dbReference>
<evidence type="ECO:0000256" key="4">
    <source>
        <dbReference type="ARBA" id="ARBA00022448"/>
    </source>
</evidence>
<dbReference type="EMBL" id="CAACVG010003007">
    <property type="protein sequence ID" value="VEN37098.1"/>
    <property type="molecule type" value="Genomic_DNA"/>
</dbReference>
<dbReference type="GO" id="GO:0046755">
    <property type="term" value="P:viral budding"/>
    <property type="evidence" value="ECO:0007669"/>
    <property type="project" value="TreeGrafter"/>
</dbReference>
<name>A0A653BNB6_CALMS</name>
<dbReference type="GO" id="GO:0015031">
    <property type="term" value="P:protein transport"/>
    <property type="evidence" value="ECO:0007669"/>
    <property type="project" value="UniProtKB-KW"/>
</dbReference>
<keyword evidence="7" id="KW-0472">Membrane</keyword>
<protein>
    <recommendedName>
        <fullName evidence="10">MABP domain-containing protein</fullName>
    </recommendedName>
</protein>
<dbReference type="GO" id="GO:0031902">
    <property type="term" value="C:late endosome membrane"/>
    <property type="evidence" value="ECO:0007669"/>
    <property type="project" value="UniProtKB-SubCell"/>
</dbReference>
<evidence type="ECO:0000256" key="5">
    <source>
        <dbReference type="ARBA" id="ARBA00022753"/>
    </source>
</evidence>
<dbReference type="PANTHER" id="PTHR31612:SF2">
    <property type="entry name" value="MULTIVESICULAR BODY SUBUNIT 12A"/>
    <property type="match status" value="1"/>
</dbReference>